<dbReference type="OrthoDB" id="3468289at2"/>
<dbReference type="InterPro" id="IPR002645">
    <property type="entry name" value="STAS_dom"/>
</dbReference>
<sequence>MNSLIRSRIAFSSMKSLPMTVFPRGGVHKVSTGEIVAYTGVPAVGGAPVPKGEERMTVWRITGGEGGPGGPRPERTAPRYDVVELDTPLLRIEGAADAPWLRMAGEVDVSNAADLTRALRAARGRIDGDLHLDLAGVDFIDVAGLRTLTLAARDLAGRDGLLVLHSVTAHIDKLVRLIGWDAVPGLELHCRLRP</sequence>
<feature type="domain" description="STAS" evidence="1">
    <location>
        <begin position="101"/>
        <end position="194"/>
    </location>
</feature>
<accession>A0A6L3VS15</accession>
<evidence type="ECO:0000259" key="1">
    <source>
        <dbReference type="PROSITE" id="PS50801"/>
    </source>
</evidence>
<reference evidence="2 3" key="1">
    <citation type="submission" date="2019-09" db="EMBL/GenBank/DDBJ databases">
        <title>Actinomadura physcomitrii sp. nov., a novel actinomycete isolated from moss [Physcomitrium sphaericum (Ludw) Fuernr].</title>
        <authorList>
            <person name="Liu C."/>
            <person name="Zhuang X."/>
        </authorList>
    </citation>
    <scope>NUCLEOTIDE SEQUENCE [LARGE SCALE GENOMIC DNA]</scope>
    <source>
        <strain evidence="2 3">CYP1-1B</strain>
    </source>
</reference>
<protein>
    <submittedName>
        <fullName evidence="2">STAS domain-containing protein</fullName>
    </submittedName>
</protein>
<dbReference type="Gene3D" id="3.30.750.24">
    <property type="entry name" value="STAS domain"/>
    <property type="match status" value="1"/>
</dbReference>
<proteinExistence type="predicted"/>
<dbReference type="CDD" id="cd07043">
    <property type="entry name" value="STAS_anti-anti-sigma_factors"/>
    <property type="match status" value="1"/>
</dbReference>
<dbReference type="InterPro" id="IPR058548">
    <property type="entry name" value="MlaB-like_STAS"/>
</dbReference>
<name>A0A6L3VS15_9ACTN</name>
<keyword evidence="3" id="KW-1185">Reference proteome</keyword>
<comment type="caution">
    <text evidence="2">The sequence shown here is derived from an EMBL/GenBank/DDBJ whole genome shotgun (WGS) entry which is preliminary data.</text>
</comment>
<evidence type="ECO:0000313" key="3">
    <source>
        <dbReference type="Proteomes" id="UP000483004"/>
    </source>
</evidence>
<dbReference type="PROSITE" id="PS50801">
    <property type="entry name" value="STAS"/>
    <property type="match status" value="1"/>
</dbReference>
<dbReference type="Pfam" id="PF13466">
    <property type="entry name" value="STAS_2"/>
    <property type="match status" value="1"/>
</dbReference>
<organism evidence="2 3">
    <name type="scientific">Actinomadura montaniterrae</name>
    <dbReference type="NCBI Taxonomy" id="1803903"/>
    <lineage>
        <taxon>Bacteria</taxon>
        <taxon>Bacillati</taxon>
        <taxon>Actinomycetota</taxon>
        <taxon>Actinomycetes</taxon>
        <taxon>Streptosporangiales</taxon>
        <taxon>Thermomonosporaceae</taxon>
        <taxon>Actinomadura</taxon>
    </lineage>
</organism>
<evidence type="ECO:0000313" key="2">
    <source>
        <dbReference type="EMBL" id="KAB2379729.1"/>
    </source>
</evidence>
<dbReference type="InterPro" id="IPR036513">
    <property type="entry name" value="STAS_dom_sf"/>
</dbReference>
<dbReference type="EMBL" id="WBMR01000052">
    <property type="protein sequence ID" value="KAB2379729.1"/>
    <property type="molecule type" value="Genomic_DNA"/>
</dbReference>
<gene>
    <name evidence="2" type="ORF">F9B16_19585</name>
</gene>
<dbReference type="Proteomes" id="UP000483004">
    <property type="component" value="Unassembled WGS sequence"/>
</dbReference>
<dbReference type="AlphaFoldDB" id="A0A6L3VS15"/>
<dbReference type="SUPFAM" id="SSF52091">
    <property type="entry name" value="SpoIIaa-like"/>
    <property type="match status" value="1"/>
</dbReference>